<dbReference type="Proteomes" id="UP000643207">
    <property type="component" value="Unassembled WGS sequence"/>
</dbReference>
<evidence type="ECO:0000256" key="3">
    <source>
        <dbReference type="ARBA" id="ARBA00023098"/>
    </source>
</evidence>
<accession>A0A9X0XCF8</accession>
<keyword evidence="2 4" id="KW-0442">Lipid degradation</keyword>
<dbReference type="PANTHER" id="PTHR14226">
    <property type="entry name" value="NEUROPATHY TARGET ESTERASE/SWISS CHEESE D.MELANOGASTER"/>
    <property type="match status" value="1"/>
</dbReference>
<name>A0A9X0XCF8_9BURK</name>
<dbReference type="InterPro" id="IPR050301">
    <property type="entry name" value="NTE"/>
</dbReference>
<dbReference type="RefSeq" id="WP_201824107.1">
    <property type="nucleotide sequence ID" value="NZ_JAERRA010000001.1"/>
</dbReference>
<dbReference type="GO" id="GO:0016787">
    <property type="term" value="F:hydrolase activity"/>
    <property type="evidence" value="ECO:0007669"/>
    <property type="project" value="UniProtKB-UniRule"/>
</dbReference>
<evidence type="ECO:0000313" key="6">
    <source>
        <dbReference type="EMBL" id="MBL0719004.1"/>
    </source>
</evidence>
<proteinExistence type="predicted"/>
<protein>
    <submittedName>
        <fullName evidence="6">Patatin-like phospholipase family protein</fullName>
    </submittedName>
</protein>
<feature type="active site" description="Nucleophile" evidence="4">
    <location>
        <position position="108"/>
    </location>
</feature>
<dbReference type="SUPFAM" id="SSF52151">
    <property type="entry name" value="FabD/lysophospholipase-like"/>
    <property type="match status" value="1"/>
</dbReference>
<gene>
    <name evidence="6" type="ORF">JI742_03780</name>
</gene>
<dbReference type="InterPro" id="IPR002641">
    <property type="entry name" value="PNPLA_dom"/>
</dbReference>
<dbReference type="PANTHER" id="PTHR14226:SF29">
    <property type="entry name" value="NEUROPATHY TARGET ESTERASE SWS"/>
    <property type="match status" value="1"/>
</dbReference>
<feature type="short sequence motif" description="GXSXG" evidence="4">
    <location>
        <begin position="106"/>
        <end position="110"/>
    </location>
</feature>
<dbReference type="EMBL" id="JAERRA010000001">
    <property type="protein sequence ID" value="MBL0719004.1"/>
    <property type="molecule type" value="Genomic_DNA"/>
</dbReference>
<feature type="active site" description="Proton acceptor" evidence="4">
    <location>
        <position position="254"/>
    </location>
</feature>
<reference evidence="6 7" key="1">
    <citation type="submission" date="2021-01" db="EMBL/GenBank/DDBJ databases">
        <title>Piscinibacter sp. Jin2 Genome sequencing and assembly.</title>
        <authorList>
            <person name="Kim I."/>
        </authorList>
    </citation>
    <scope>NUCLEOTIDE SEQUENCE [LARGE SCALE GENOMIC DNA]</scope>
    <source>
        <strain evidence="6 7">Jin2</strain>
    </source>
</reference>
<evidence type="ECO:0000313" key="7">
    <source>
        <dbReference type="Proteomes" id="UP000643207"/>
    </source>
</evidence>
<dbReference type="Gene3D" id="3.40.1090.10">
    <property type="entry name" value="Cytosolic phospholipase A2 catalytic domain"/>
    <property type="match status" value="2"/>
</dbReference>
<evidence type="ECO:0000256" key="1">
    <source>
        <dbReference type="ARBA" id="ARBA00022801"/>
    </source>
</evidence>
<dbReference type="GO" id="GO:0016042">
    <property type="term" value="P:lipid catabolic process"/>
    <property type="evidence" value="ECO:0007669"/>
    <property type="project" value="UniProtKB-UniRule"/>
</dbReference>
<organism evidence="6 7">
    <name type="scientific">Aquariibacter lacus</name>
    <dbReference type="NCBI Taxonomy" id="2801332"/>
    <lineage>
        <taxon>Bacteria</taxon>
        <taxon>Pseudomonadati</taxon>
        <taxon>Pseudomonadota</taxon>
        <taxon>Betaproteobacteria</taxon>
        <taxon>Burkholderiales</taxon>
        <taxon>Sphaerotilaceae</taxon>
        <taxon>Aquariibacter</taxon>
    </lineage>
</organism>
<keyword evidence="1 4" id="KW-0378">Hydrolase</keyword>
<keyword evidence="3 4" id="KW-0443">Lipid metabolism</keyword>
<dbReference type="Gene3D" id="2.40.160.50">
    <property type="entry name" value="membrane protein fhac: a member of the omp85/tpsb transporter family"/>
    <property type="match status" value="1"/>
</dbReference>
<dbReference type="PROSITE" id="PS51635">
    <property type="entry name" value="PNPLA"/>
    <property type="match status" value="1"/>
</dbReference>
<evidence type="ECO:0000256" key="2">
    <source>
        <dbReference type="ARBA" id="ARBA00022963"/>
    </source>
</evidence>
<dbReference type="InterPro" id="IPR016035">
    <property type="entry name" value="Acyl_Trfase/lysoPLipase"/>
</dbReference>
<sequence length="788" mass="84568">MACWRVGTERPRGAWAPAGRRRLPGLLLAALAQLVALAPAAAGPVPPAVAGLPARAASAPAEARPGVPGRPRIALVLSGGGARGLAHIGVLKVLERARVPVDLIVGTSMGAIIGGLYASGMEASAIDAEIRRVDWDGLFANRVARPELPLRQKEDDYAVTPALEVGLRDGELRVPLGTVSTRGLELLLRRYTLPVAELRDFDRLPIPFRAVATDMETGRPEILAHGDLALAMRSSMSVPGVFAPTELGGRLLGDGGLVDNLPVAVARSLGAERIIAVNIGTPLQPRESLDTLLGVTAQMINILTEQNVQRSLARLDAQRDLLIAPDLGRLTAADFQEAAAFIALGEDQAAQQWPALRALALPEADYRAWRAARGDFSTPRSALARVGFSGSDQTRPERYAGLLESQAGERFDVAAAERDVRRLAAAGDYTRVDYQLLPGADGDSLIFSVEEKTWGPNFFRVGLDFSTDFSGRGGFNVKLLHHRPWLDEAGLSWRNLVQIGTEPGWTSELRRPLGELASPLGGWFAALAGELGREEVLTYAGAEGGETGRIRRTRSRLGLDLGQPLGTLGELRLGAYSERWRDRVVVASEAFDGLRGGITRRERGLRLRLAFDRLDFASFPQAGWRARLELAAGALDDQASTDRRQSFTRIEAEGTQAWTLGRRHVLTLSGRLLASGHGRNTGQGLDALGGFQQLSGYKPGQIDGNQILFGRAVYYARLSPTALTRGLFAGASAELGNAWRRREDIRLGDLRSGFSVFLGADTGLGPLYLGLVHAPRGDTGLVLRLGAP</sequence>
<feature type="domain" description="PNPLA" evidence="5">
    <location>
        <begin position="75"/>
        <end position="267"/>
    </location>
</feature>
<keyword evidence="7" id="KW-1185">Reference proteome</keyword>
<feature type="short sequence motif" description="DGA/G" evidence="4">
    <location>
        <begin position="254"/>
        <end position="256"/>
    </location>
</feature>
<dbReference type="AlphaFoldDB" id="A0A9X0XCF8"/>
<dbReference type="Pfam" id="PF01734">
    <property type="entry name" value="Patatin"/>
    <property type="match status" value="1"/>
</dbReference>
<comment type="caution">
    <text evidence="6">The sequence shown here is derived from an EMBL/GenBank/DDBJ whole genome shotgun (WGS) entry which is preliminary data.</text>
</comment>
<evidence type="ECO:0000256" key="4">
    <source>
        <dbReference type="PROSITE-ProRule" id="PRU01161"/>
    </source>
</evidence>
<feature type="short sequence motif" description="GXGXXG" evidence="4">
    <location>
        <begin position="79"/>
        <end position="84"/>
    </location>
</feature>
<evidence type="ECO:0000259" key="5">
    <source>
        <dbReference type="PROSITE" id="PS51635"/>
    </source>
</evidence>